<evidence type="ECO:0000256" key="1">
    <source>
        <dbReference type="SAM" id="Phobius"/>
    </source>
</evidence>
<dbReference type="EMBL" id="JBHSAY010000020">
    <property type="protein sequence ID" value="MFC4135203.1"/>
    <property type="molecule type" value="Genomic_DNA"/>
</dbReference>
<accession>A0ABV8LXT4</accession>
<organism evidence="2 3">
    <name type="scientific">Hamadaea flava</name>
    <dbReference type="NCBI Taxonomy" id="1742688"/>
    <lineage>
        <taxon>Bacteria</taxon>
        <taxon>Bacillati</taxon>
        <taxon>Actinomycetota</taxon>
        <taxon>Actinomycetes</taxon>
        <taxon>Micromonosporales</taxon>
        <taxon>Micromonosporaceae</taxon>
        <taxon>Hamadaea</taxon>
    </lineage>
</organism>
<feature type="transmembrane region" description="Helical" evidence="1">
    <location>
        <begin position="74"/>
        <end position="94"/>
    </location>
</feature>
<keyword evidence="1" id="KW-1133">Transmembrane helix</keyword>
<evidence type="ECO:0000313" key="3">
    <source>
        <dbReference type="Proteomes" id="UP001595816"/>
    </source>
</evidence>
<evidence type="ECO:0000313" key="2">
    <source>
        <dbReference type="EMBL" id="MFC4135203.1"/>
    </source>
</evidence>
<protein>
    <submittedName>
        <fullName evidence="2">Uncharacterized protein</fullName>
    </submittedName>
</protein>
<keyword evidence="1" id="KW-0472">Membrane</keyword>
<gene>
    <name evidence="2" type="ORF">ACFOZ4_31715</name>
</gene>
<comment type="caution">
    <text evidence="2">The sequence shown here is derived from an EMBL/GenBank/DDBJ whole genome shotgun (WGS) entry which is preliminary data.</text>
</comment>
<keyword evidence="1" id="KW-0812">Transmembrane</keyword>
<reference evidence="3" key="1">
    <citation type="journal article" date="2019" name="Int. J. Syst. Evol. Microbiol.">
        <title>The Global Catalogue of Microorganisms (GCM) 10K type strain sequencing project: providing services to taxonomists for standard genome sequencing and annotation.</title>
        <authorList>
            <consortium name="The Broad Institute Genomics Platform"/>
            <consortium name="The Broad Institute Genome Sequencing Center for Infectious Disease"/>
            <person name="Wu L."/>
            <person name="Ma J."/>
        </authorList>
    </citation>
    <scope>NUCLEOTIDE SEQUENCE [LARGE SCALE GENOMIC DNA]</scope>
    <source>
        <strain evidence="3">CGMCC 4.7289</strain>
    </source>
</reference>
<sequence length="129" mass="13414">MHRMIEKARTALPLRLLLIILLLVGLAYATGRHCADDGVVADSTATVAGHDHLAVTLGQDLHDDPLTPGTPGELLGLCITMLAALAVAMVLLTGPGRRWAGVSLPRVLPAAVASFGRPPVLSQLGVSRT</sequence>
<dbReference type="RefSeq" id="WP_253763080.1">
    <property type="nucleotide sequence ID" value="NZ_JAMZDZ010000001.1"/>
</dbReference>
<dbReference type="Proteomes" id="UP001595816">
    <property type="component" value="Unassembled WGS sequence"/>
</dbReference>
<proteinExistence type="predicted"/>
<name>A0ABV8LXT4_9ACTN</name>
<keyword evidence="3" id="KW-1185">Reference proteome</keyword>